<evidence type="ECO:0000313" key="1">
    <source>
        <dbReference type="EMBL" id="KYG67340.1"/>
    </source>
</evidence>
<evidence type="ECO:0000313" key="2">
    <source>
        <dbReference type="Proteomes" id="UP000075320"/>
    </source>
</evidence>
<proteinExistence type="predicted"/>
<gene>
    <name evidence="1" type="ORF">AZI86_10110</name>
</gene>
<accession>A0A150WSC7</accession>
<sequence>MFQQLQFWATIPVLARFRQVSVFCDKTSLTLSEWHFFRAQLCDPAEWVLFLDGVGCEKNLFQK</sequence>
<organism evidence="1 2">
    <name type="scientific">Bdellovibrio bacteriovorus</name>
    <dbReference type="NCBI Taxonomy" id="959"/>
    <lineage>
        <taxon>Bacteria</taxon>
        <taxon>Pseudomonadati</taxon>
        <taxon>Bdellovibrionota</taxon>
        <taxon>Bdellovibrionia</taxon>
        <taxon>Bdellovibrionales</taxon>
        <taxon>Pseudobdellovibrionaceae</taxon>
        <taxon>Bdellovibrio</taxon>
    </lineage>
</organism>
<protein>
    <submittedName>
        <fullName evidence="1">Uncharacterized protein</fullName>
    </submittedName>
</protein>
<reference evidence="1 2" key="1">
    <citation type="submission" date="2016-03" db="EMBL/GenBank/DDBJ databases">
        <authorList>
            <person name="Ploux O."/>
        </authorList>
    </citation>
    <scope>NUCLEOTIDE SEQUENCE [LARGE SCALE GENOMIC DNA]</scope>
    <source>
        <strain evidence="1 2">R0</strain>
    </source>
</reference>
<dbReference type="AlphaFoldDB" id="A0A150WSC7"/>
<dbReference type="Proteomes" id="UP000075320">
    <property type="component" value="Unassembled WGS sequence"/>
</dbReference>
<comment type="caution">
    <text evidence="1">The sequence shown here is derived from an EMBL/GenBank/DDBJ whole genome shotgun (WGS) entry which is preliminary data.</text>
</comment>
<name>A0A150WSC7_BDEBC</name>
<keyword evidence="2" id="KW-1185">Reference proteome</keyword>
<dbReference type="EMBL" id="LUKE01000001">
    <property type="protein sequence ID" value="KYG67340.1"/>
    <property type="molecule type" value="Genomic_DNA"/>
</dbReference>